<evidence type="ECO:0000256" key="1">
    <source>
        <dbReference type="SAM" id="MobiDB-lite"/>
    </source>
</evidence>
<feature type="compositionally biased region" description="Basic and acidic residues" evidence="1">
    <location>
        <begin position="156"/>
        <end position="171"/>
    </location>
</feature>
<organism evidence="2 3">
    <name type="scientific">Venturia inaequalis</name>
    <name type="common">Apple scab fungus</name>
    <dbReference type="NCBI Taxonomy" id="5025"/>
    <lineage>
        <taxon>Eukaryota</taxon>
        <taxon>Fungi</taxon>
        <taxon>Dikarya</taxon>
        <taxon>Ascomycota</taxon>
        <taxon>Pezizomycotina</taxon>
        <taxon>Dothideomycetes</taxon>
        <taxon>Pleosporomycetidae</taxon>
        <taxon>Venturiales</taxon>
        <taxon>Venturiaceae</taxon>
        <taxon>Venturia</taxon>
    </lineage>
</organism>
<accession>A0A8H3UGA2</accession>
<proteinExistence type="predicted"/>
<evidence type="ECO:0000313" key="3">
    <source>
        <dbReference type="Proteomes" id="UP000447873"/>
    </source>
</evidence>
<protein>
    <submittedName>
        <fullName evidence="2">Uncharacterized protein</fullName>
    </submittedName>
</protein>
<dbReference type="Proteomes" id="UP000447873">
    <property type="component" value="Unassembled WGS sequence"/>
</dbReference>
<name>A0A8H3UGA2_VENIN</name>
<gene>
    <name evidence="2" type="ORF">EG328_006467</name>
</gene>
<comment type="caution">
    <text evidence="2">The sequence shown here is derived from an EMBL/GenBank/DDBJ whole genome shotgun (WGS) entry which is preliminary data.</text>
</comment>
<feature type="compositionally biased region" description="Acidic residues" evidence="1">
    <location>
        <begin position="145"/>
        <end position="155"/>
    </location>
</feature>
<evidence type="ECO:0000313" key="2">
    <source>
        <dbReference type="EMBL" id="KAE9970142.1"/>
    </source>
</evidence>
<reference evidence="2 3" key="1">
    <citation type="submission" date="2018-12" db="EMBL/GenBank/DDBJ databases">
        <title>Venturia inaequalis Genome Resource.</title>
        <authorList>
            <person name="Lichtner F.J."/>
        </authorList>
    </citation>
    <scope>NUCLEOTIDE SEQUENCE [LARGE SCALE GENOMIC DNA]</scope>
    <source>
        <strain evidence="2 3">120213</strain>
    </source>
</reference>
<sequence>MSKTTNVDRSRGVREAHHAPVPVVTVALIARKHSRAFTTSTLVDRHRPSLIAYNLRAALLGSVARTDNIRAPHLSATFSAEHERSNRTLSTEHDAGSLLDSMTTAARNSGASKTKDTRSVLARVGKLFKSWLRREPEPAPLLINEDTESETETQEEDRRGRSEVRWADKLGWKKKKTGL</sequence>
<feature type="region of interest" description="Disordered" evidence="1">
    <location>
        <begin position="139"/>
        <end position="179"/>
    </location>
</feature>
<dbReference type="AlphaFoldDB" id="A0A8H3UGA2"/>
<dbReference type="EMBL" id="WNWS01000342">
    <property type="protein sequence ID" value="KAE9970142.1"/>
    <property type="molecule type" value="Genomic_DNA"/>
</dbReference>